<reference evidence="1" key="2">
    <citation type="submission" date="2020-09" db="EMBL/GenBank/DDBJ databases">
        <authorList>
            <person name="Sun Q."/>
            <person name="Ohkuma M."/>
        </authorList>
    </citation>
    <scope>NUCLEOTIDE SEQUENCE</scope>
    <source>
        <strain evidence="1">JCM 4988</strain>
    </source>
</reference>
<keyword evidence="2" id="KW-1185">Reference proteome</keyword>
<sequence>MNERYLQHLAPGRFTEDPEGEITQWDMFAMRRIRTGGVGRTGRADAPRGSRFRAAFPVP</sequence>
<dbReference type="Proteomes" id="UP000630936">
    <property type="component" value="Unassembled WGS sequence"/>
</dbReference>
<dbReference type="EMBL" id="BMWG01000002">
    <property type="protein sequence ID" value="GGZ19294.1"/>
    <property type="molecule type" value="Genomic_DNA"/>
</dbReference>
<organism evidence="1 2">
    <name type="scientific">Streptomyces inusitatus</name>
    <dbReference type="NCBI Taxonomy" id="68221"/>
    <lineage>
        <taxon>Bacteria</taxon>
        <taxon>Bacillati</taxon>
        <taxon>Actinomycetota</taxon>
        <taxon>Actinomycetes</taxon>
        <taxon>Kitasatosporales</taxon>
        <taxon>Streptomycetaceae</taxon>
        <taxon>Streptomyces</taxon>
    </lineage>
</organism>
<dbReference type="AlphaFoldDB" id="A0A918ULP2"/>
<protein>
    <submittedName>
        <fullName evidence="1">Uncharacterized protein</fullName>
    </submittedName>
</protein>
<gene>
    <name evidence="1" type="ORF">GCM10010387_10020</name>
</gene>
<accession>A0A918ULP2</accession>
<comment type="caution">
    <text evidence="1">The sequence shown here is derived from an EMBL/GenBank/DDBJ whole genome shotgun (WGS) entry which is preliminary data.</text>
</comment>
<reference evidence="1" key="1">
    <citation type="journal article" date="2014" name="Int. J. Syst. Evol. Microbiol.">
        <title>Complete genome sequence of Corynebacterium casei LMG S-19264T (=DSM 44701T), isolated from a smear-ripened cheese.</title>
        <authorList>
            <consortium name="US DOE Joint Genome Institute (JGI-PGF)"/>
            <person name="Walter F."/>
            <person name="Albersmeier A."/>
            <person name="Kalinowski J."/>
            <person name="Ruckert C."/>
        </authorList>
    </citation>
    <scope>NUCLEOTIDE SEQUENCE</scope>
    <source>
        <strain evidence="1">JCM 4988</strain>
    </source>
</reference>
<name>A0A918ULP2_9ACTN</name>
<evidence type="ECO:0000313" key="2">
    <source>
        <dbReference type="Proteomes" id="UP000630936"/>
    </source>
</evidence>
<evidence type="ECO:0000313" key="1">
    <source>
        <dbReference type="EMBL" id="GGZ19294.1"/>
    </source>
</evidence>
<proteinExistence type="predicted"/>